<dbReference type="AlphaFoldDB" id="A0A5D8ZFN6"/>
<gene>
    <name evidence="1" type="ORF">FW784_01580</name>
</gene>
<dbReference type="Proteomes" id="UP000323164">
    <property type="component" value="Unassembled WGS sequence"/>
</dbReference>
<dbReference type="EMBL" id="VTRV01000008">
    <property type="protein sequence ID" value="TZF91494.1"/>
    <property type="molecule type" value="Genomic_DNA"/>
</dbReference>
<accession>A0A5D8ZFN6</accession>
<name>A0A5D8ZFN6_9GAMM</name>
<reference evidence="1 2" key="1">
    <citation type="submission" date="2019-08" db="EMBL/GenBank/DDBJ databases">
        <title>Draft genome sequence of Lysobacter sp. UKS-15.</title>
        <authorList>
            <person name="Im W.-T."/>
        </authorList>
    </citation>
    <scope>NUCLEOTIDE SEQUENCE [LARGE SCALE GENOMIC DNA]</scope>
    <source>
        <strain evidence="1 2">UKS-15</strain>
    </source>
</reference>
<dbReference type="RefSeq" id="WP_149351604.1">
    <property type="nucleotide sequence ID" value="NZ_VTRV01000008.1"/>
</dbReference>
<evidence type="ECO:0000313" key="1">
    <source>
        <dbReference type="EMBL" id="TZF91494.1"/>
    </source>
</evidence>
<dbReference type="OrthoDB" id="6026594at2"/>
<keyword evidence="2" id="KW-1185">Reference proteome</keyword>
<sequence length="70" mass="7572">MLANPALYSRGPYRVVAHSAANGPARYVVLDSVDAWLRDDASFAAACAWVDRQVAEVEAMPPGRARTPSR</sequence>
<proteinExistence type="predicted"/>
<evidence type="ECO:0000313" key="2">
    <source>
        <dbReference type="Proteomes" id="UP000323164"/>
    </source>
</evidence>
<organism evidence="1 2">
    <name type="scientific">Cognatilysobacter lacus</name>
    <dbReference type="NCBI Taxonomy" id="1643323"/>
    <lineage>
        <taxon>Bacteria</taxon>
        <taxon>Pseudomonadati</taxon>
        <taxon>Pseudomonadota</taxon>
        <taxon>Gammaproteobacteria</taxon>
        <taxon>Lysobacterales</taxon>
        <taxon>Lysobacteraceae</taxon>
        <taxon>Cognatilysobacter</taxon>
    </lineage>
</organism>
<protein>
    <submittedName>
        <fullName evidence="1">Uncharacterized protein</fullName>
    </submittedName>
</protein>
<comment type="caution">
    <text evidence="1">The sequence shown here is derived from an EMBL/GenBank/DDBJ whole genome shotgun (WGS) entry which is preliminary data.</text>
</comment>